<feature type="chain" id="PRO_5003260231" description="Bacterial surface antigen (D15) domain-containing protein" evidence="1">
    <location>
        <begin position="20"/>
        <end position="334"/>
    </location>
</feature>
<evidence type="ECO:0008006" key="4">
    <source>
        <dbReference type="Google" id="ProtNLM"/>
    </source>
</evidence>
<sequence>MKFIYSLLLSLFLITSVFAQTQLEGELRFHGFVDNREYVKSGRNSQTILGSRLAAETGLFIDSTHRIRFGLNALKEYGDSSKFVGSILPTIYYEYQYNKLDFYIGSFPRYPHLKDYPRLLLNDTLDYYKPNIEGMLLKYKSDRFAGSLWIDWVGKQSKVTREAFLVGLDARLTLGKFFINHYGYMYHKAFSENPANEFLEDNAGSITNLGIGLKNVGFLDSLTLSAGPVFSFERVRSLTNILVPKGFVANLEACYKRFFVENRFYSGQGHHLLLGDSFYTSKLYNRLDIGWVPLLTNNLEGRLKLSFHFVDNAMDNQQSFILRYRISGSKKVGK</sequence>
<dbReference type="Proteomes" id="UP000000310">
    <property type="component" value="Chromosome"/>
</dbReference>
<dbReference type="STRING" id="762903.Pedsa_2378"/>
<keyword evidence="3" id="KW-1185">Reference proteome</keyword>
<dbReference type="OrthoDB" id="1016806at2"/>
<proteinExistence type="predicted"/>
<keyword evidence="1" id="KW-0732">Signal</keyword>
<accession>F0SE00</accession>
<protein>
    <recommendedName>
        <fullName evidence="4">Bacterial surface antigen (D15) domain-containing protein</fullName>
    </recommendedName>
</protein>
<organism evidence="2 3">
    <name type="scientific">Pseudopedobacter saltans (strain ATCC 51119 / DSM 12145 / JCM 21818 / CCUG 39354 / LMG 10337 / NBRC 100064 / NCIMB 13643)</name>
    <name type="common">Pedobacter saltans</name>
    <dbReference type="NCBI Taxonomy" id="762903"/>
    <lineage>
        <taxon>Bacteria</taxon>
        <taxon>Pseudomonadati</taxon>
        <taxon>Bacteroidota</taxon>
        <taxon>Sphingobacteriia</taxon>
        <taxon>Sphingobacteriales</taxon>
        <taxon>Sphingobacteriaceae</taxon>
        <taxon>Pseudopedobacter</taxon>
    </lineage>
</organism>
<reference evidence="2 3" key="1">
    <citation type="journal article" date="2011" name="Stand. Genomic Sci.">
        <title>Complete genome sequence of the gliding, heparinolytic Pedobacter saltans type strain (113).</title>
        <authorList>
            <person name="Liolios K."/>
            <person name="Sikorski J."/>
            <person name="Lu M."/>
            <person name="Nolan M."/>
            <person name="Lapidus A."/>
            <person name="Lucas S."/>
            <person name="Hammon N."/>
            <person name="Deshpande S."/>
            <person name="Cheng J.F."/>
            <person name="Tapia R."/>
            <person name="Han C."/>
            <person name="Goodwin L."/>
            <person name="Pitluck S."/>
            <person name="Huntemann M."/>
            <person name="Ivanova N."/>
            <person name="Pagani I."/>
            <person name="Mavromatis K."/>
            <person name="Ovchinikova G."/>
            <person name="Pati A."/>
            <person name="Chen A."/>
            <person name="Palaniappan K."/>
            <person name="Land M."/>
            <person name="Hauser L."/>
            <person name="Brambilla E.M."/>
            <person name="Kotsyurbenko O."/>
            <person name="Rohde M."/>
            <person name="Tindall B.J."/>
            <person name="Abt B."/>
            <person name="Goker M."/>
            <person name="Detter J.C."/>
            <person name="Woyke T."/>
            <person name="Bristow J."/>
            <person name="Eisen J.A."/>
            <person name="Markowitz V."/>
            <person name="Hugenholtz P."/>
            <person name="Klenk H.P."/>
            <person name="Kyrpides N.C."/>
        </authorList>
    </citation>
    <scope>NUCLEOTIDE SEQUENCE [LARGE SCALE GENOMIC DNA]</scope>
    <source>
        <strain evidence="3">ATCC 51119 / DSM 12145 / JCM 21818 / LMG 10337 / NBRC 100064 / NCIMB 13643</strain>
    </source>
</reference>
<reference evidence="3" key="2">
    <citation type="submission" date="2011-02" db="EMBL/GenBank/DDBJ databases">
        <title>The complete genome of Pedobacter saltans DSM 12145.</title>
        <authorList>
            <consortium name="US DOE Joint Genome Institute (JGI-PGF)"/>
            <person name="Lucas S."/>
            <person name="Copeland A."/>
            <person name="Lapidus A."/>
            <person name="Bruce D."/>
            <person name="Goodwin L."/>
            <person name="Pitluck S."/>
            <person name="Kyrpides N."/>
            <person name="Mavromatis K."/>
            <person name="Pagani I."/>
            <person name="Ivanova N."/>
            <person name="Ovchinnikova G."/>
            <person name="Lu M."/>
            <person name="Detter J.C."/>
            <person name="Han C."/>
            <person name="Land M."/>
            <person name="Hauser L."/>
            <person name="Markowitz V."/>
            <person name="Cheng J.-F."/>
            <person name="Hugenholtz P."/>
            <person name="Woyke T."/>
            <person name="Wu D."/>
            <person name="Tindall B."/>
            <person name="Pomrenke H.G."/>
            <person name="Brambilla E."/>
            <person name="Klenk H.-P."/>
            <person name="Eisen J.A."/>
        </authorList>
    </citation>
    <scope>NUCLEOTIDE SEQUENCE [LARGE SCALE GENOMIC DNA]</scope>
    <source>
        <strain evidence="3">ATCC 51119 / DSM 12145 / JCM 21818 / LMG 10337 / NBRC 100064 / NCIMB 13643</strain>
    </source>
</reference>
<dbReference type="HOGENOM" id="CLU_054360_0_0_10"/>
<gene>
    <name evidence="2" type="ordered locus">Pedsa_2378</name>
</gene>
<dbReference type="RefSeq" id="WP_013633412.1">
    <property type="nucleotide sequence ID" value="NC_015177.1"/>
</dbReference>
<dbReference type="eggNOG" id="ENOG502ZHCT">
    <property type="taxonomic scope" value="Bacteria"/>
</dbReference>
<evidence type="ECO:0000313" key="2">
    <source>
        <dbReference type="EMBL" id="ADY52926.1"/>
    </source>
</evidence>
<dbReference type="AlphaFoldDB" id="F0SE00"/>
<dbReference type="EMBL" id="CP002545">
    <property type="protein sequence ID" value="ADY52926.1"/>
    <property type="molecule type" value="Genomic_DNA"/>
</dbReference>
<name>F0SE00_PSESL</name>
<evidence type="ECO:0000313" key="3">
    <source>
        <dbReference type="Proteomes" id="UP000000310"/>
    </source>
</evidence>
<dbReference type="KEGG" id="psn:Pedsa_2378"/>
<feature type="signal peptide" evidence="1">
    <location>
        <begin position="1"/>
        <end position="19"/>
    </location>
</feature>
<evidence type="ECO:0000256" key="1">
    <source>
        <dbReference type="SAM" id="SignalP"/>
    </source>
</evidence>